<evidence type="ECO:0000256" key="3">
    <source>
        <dbReference type="ARBA" id="ARBA00022723"/>
    </source>
</evidence>
<dbReference type="InParanoid" id="Q6BXM6"/>
<feature type="site" description="Histone H3K4me3 binding" evidence="7">
    <location>
        <position position="258"/>
    </location>
</feature>
<evidence type="ECO:0000256" key="1">
    <source>
        <dbReference type="ARBA" id="ARBA00004123"/>
    </source>
</evidence>
<feature type="site" description="Histone H3K4me3 binding" evidence="7">
    <location>
        <position position="248"/>
    </location>
</feature>
<dbReference type="GO" id="GO:0008270">
    <property type="term" value="F:zinc ion binding"/>
    <property type="evidence" value="ECO:0007669"/>
    <property type="project" value="UniProtKB-KW"/>
</dbReference>
<dbReference type="GO" id="GO:0005634">
    <property type="term" value="C:nucleus"/>
    <property type="evidence" value="ECO:0007669"/>
    <property type="project" value="UniProtKB-SubCell"/>
</dbReference>
<feature type="binding site" evidence="8">
    <location>
        <position position="260"/>
    </location>
    <ligand>
        <name>Zn(2+)</name>
        <dbReference type="ChEBI" id="CHEBI:29105"/>
        <label>1</label>
    </ligand>
</feature>
<keyword evidence="5 8" id="KW-0862">Zinc</keyword>
<protein>
    <submittedName>
        <fullName evidence="11">DEHA2B01782p</fullName>
    </submittedName>
</protein>
<evidence type="ECO:0000259" key="10">
    <source>
        <dbReference type="SMART" id="SM00249"/>
    </source>
</evidence>
<evidence type="ECO:0000256" key="5">
    <source>
        <dbReference type="ARBA" id="ARBA00022833"/>
    </source>
</evidence>
<feature type="binding site" evidence="8">
    <location>
        <position position="253"/>
    </location>
    <ligand>
        <name>Zn(2+)</name>
        <dbReference type="ChEBI" id="CHEBI:29105"/>
        <label>2</label>
    </ligand>
</feature>
<feature type="site" description="Histone H3K4me3 binding" evidence="7">
    <location>
        <position position="244"/>
    </location>
</feature>
<dbReference type="InterPro" id="IPR001965">
    <property type="entry name" value="Znf_PHD"/>
</dbReference>
<dbReference type="HOGENOM" id="CLU_074406_0_0_1"/>
<reference evidence="11 12" key="1">
    <citation type="journal article" date="2004" name="Nature">
        <title>Genome evolution in yeasts.</title>
        <authorList>
            <consortium name="Genolevures"/>
            <person name="Dujon B."/>
            <person name="Sherman D."/>
            <person name="Fischer G."/>
            <person name="Durrens P."/>
            <person name="Casaregola S."/>
            <person name="Lafontaine I."/>
            <person name="de Montigny J."/>
            <person name="Marck C."/>
            <person name="Neuveglise C."/>
            <person name="Talla E."/>
            <person name="Goffard N."/>
            <person name="Frangeul L."/>
            <person name="Aigle M."/>
            <person name="Anthouard V."/>
            <person name="Babour A."/>
            <person name="Barbe V."/>
            <person name="Barnay S."/>
            <person name="Blanchin S."/>
            <person name="Beckerich J.M."/>
            <person name="Beyne E."/>
            <person name="Bleykasten C."/>
            <person name="Boisrame A."/>
            <person name="Boyer J."/>
            <person name="Cattolico L."/>
            <person name="Confanioleri F."/>
            <person name="de Daruvar A."/>
            <person name="Despons L."/>
            <person name="Fabre E."/>
            <person name="Fairhead C."/>
            <person name="Ferry-Dumazet H."/>
            <person name="Groppi A."/>
            <person name="Hantraye F."/>
            <person name="Hennequin C."/>
            <person name="Jauniaux N."/>
            <person name="Joyet P."/>
            <person name="Kachouri R."/>
            <person name="Kerrest A."/>
            <person name="Koszul R."/>
            <person name="Lemaire M."/>
            <person name="Lesur I."/>
            <person name="Ma L."/>
            <person name="Muller H."/>
            <person name="Nicaud J.M."/>
            <person name="Nikolski M."/>
            <person name="Oztas S."/>
            <person name="Ozier-Kalogeropoulos O."/>
            <person name="Pellenz S."/>
            <person name="Potier S."/>
            <person name="Richard G.F."/>
            <person name="Straub M.L."/>
            <person name="Suleau A."/>
            <person name="Swennene D."/>
            <person name="Tekaia F."/>
            <person name="Wesolowski-Louvel M."/>
            <person name="Westhof E."/>
            <person name="Wirth B."/>
            <person name="Zeniou-Meyer M."/>
            <person name="Zivanovic I."/>
            <person name="Bolotin-Fukuhara M."/>
            <person name="Thierry A."/>
            <person name="Bouchier C."/>
            <person name="Caudron B."/>
            <person name="Scarpelli C."/>
            <person name="Gaillardin C."/>
            <person name="Weissenbach J."/>
            <person name="Wincker P."/>
            <person name="Souciet J.L."/>
        </authorList>
    </citation>
    <scope>NUCLEOTIDE SEQUENCE [LARGE SCALE GENOMIC DNA]</scope>
    <source>
        <strain evidence="12">ATCC 36239 / CBS 767 / BCRC 21394 / JCM 1990 / NBRC 0083 / IGC 2968</strain>
    </source>
</reference>
<evidence type="ECO:0000256" key="2">
    <source>
        <dbReference type="ARBA" id="ARBA00010210"/>
    </source>
</evidence>
<dbReference type="RefSeq" id="XP_457043.1">
    <property type="nucleotide sequence ID" value="XM_457043.1"/>
</dbReference>
<keyword evidence="4" id="KW-0863">Zinc-finger</keyword>
<accession>Q6BXM6</accession>
<dbReference type="FunCoup" id="Q6BXM6">
    <property type="interactions" value="158"/>
</dbReference>
<name>Q6BXM6_DEBHA</name>
<organism evidence="11 12">
    <name type="scientific">Debaryomyces hansenii (strain ATCC 36239 / CBS 767 / BCRC 21394 / JCM 1990 / NBRC 0083 / IGC 2968)</name>
    <name type="common">Yeast</name>
    <name type="synonym">Torulaspora hansenii</name>
    <dbReference type="NCBI Taxonomy" id="284592"/>
    <lineage>
        <taxon>Eukaryota</taxon>
        <taxon>Fungi</taxon>
        <taxon>Dikarya</taxon>
        <taxon>Ascomycota</taxon>
        <taxon>Saccharomycotina</taxon>
        <taxon>Pichiomycetes</taxon>
        <taxon>Debaryomycetaceae</taxon>
        <taxon>Debaryomyces</taxon>
    </lineage>
</organism>
<evidence type="ECO:0000313" key="11">
    <source>
        <dbReference type="EMBL" id="CAG85029.1"/>
    </source>
</evidence>
<feature type="binding site" evidence="8">
    <location>
        <position position="284"/>
    </location>
    <ligand>
        <name>Zn(2+)</name>
        <dbReference type="ChEBI" id="CHEBI:29105"/>
        <label>2</label>
    </ligand>
</feature>
<feature type="domain" description="Zinc finger PHD-type" evidence="10">
    <location>
        <begin position="233"/>
        <end position="288"/>
    </location>
</feature>
<comment type="subcellular location">
    <subcellularLocation>
        <location evidence="1">Nucleus</location>
    </subcellularLocation>
</comment>
<sequence>MEEQIITSVIQHSSSINNAFISTVDHLPCDVIRSLWLVQACNISLDNQKNKLNSLLLKLQQPNQEGEDKKEIISEILLIKKKLRALNAESIEESKALYNQLITHKLSLNDELQQLHTIANSSRTSGMEVDHNSTNNQLRAQLKDHYKAHPLVSQREALKEQSMKTKSNSVRAPSGIKLLLKIPNKKSSLSTNKIKKATQKKEKSSKSRQPVAVPQPEPIFEPVPAVEEDNNVYCFCKQPSFGDMIGCDNEESCPNGDWFHYKCVGLLNRVDALKYTTGKQKWFCSDHCKSVVMGNKKESDNKKKKKRRRRMGY</sequence>
<feature type="site" description="Histone H3K4me3 binding" evidence="7">
    <location>
        <position position="233"/>
    </location>
</feature>
<dbReference type="GeneID" id="2913151"/>
<dbReference type="OMA" id="PCDIVRS"/>
<dbReference type="eggNOG" id="KOG1973">
    <property type="taxonomic scope" value="Eukaryota"/>
</dbReference>
<dbReference type="STRING" id="284592.Q6BXM6"/>
<comment type="similarity">
    <text evidence="2">Belongs to the ING family.</text>
</comment>
<dbReference type="InterPro" id="IPR011011">
    <property type="entry name" value="Znf_FYVE_PHD"/>
</dbReference>
<evidence type="ECO:0000313" key="12">
    <source>
        <dbReference type="Proteomes" id="UP000000599"/>
    </source>
</evidence>
<proteinExistence type="inferred from homology"/>
<dbReference type="SUPFAM" id="SSF57903">
    <property type="entry name" value="FYVE/PHD zinc finger"/>
    <property type="match status" value="1"/>
</dbReference>
<feature type="binding site" evidence="8">
    <location>
        <position position="236"/>
    </location>
    <ligand>
        <name>Zn(2+)</name>
        <dbReference type="ChEBI" id="CHEBI:29105"/>
        <label>1</label>
    </ligand>
</feature>
<dbReference type="EMBL" id="CR382134">
    <property type="protein sequence ID" value="CAG85029.1"/>
    <property type="molecule type" value="Genomic_DNA"/>
</dbReference>
<evidence type="ECO:0000256" key="7">
    <source>
        <dbReference type="PIRSR" id="PIRSR628651-50"/>
    </source>
</evidence>
<dbReference type="InterPro" id="IPR028651">
    <property type="entry name" value="ING_fam"/>
</dbReference>
<dbReference type="VEuPathDB" id="FungiDB:DEHA2B01782g"/>
<evidence type="ECO:0000256" key="4">
    <source>
        <dbReference type="ARBA" id="ARBA00022771"/>
    </source>
</evidence>
<feature type="binding site" evidence="8">
    <location>
        <position position="247"/>
    </location>
    <ligand>
        <name>Zn(2+)</name>
        <dbReference type="ChEBI" id="CHEBI:29105"/>
        <label>2</label>
    </ligand>
</feature>
<feature type="binding site" evidence="8">
    <location>
        <position position="288"/>
    </location>
    <ligand>
        <name>Zn(2+)</name>
        <dbReference type="ChEBI" id="CHEBI:29105"/>
        <label>2</label>
    </ligand>
</feature>
<dbReference type="GO" id="GO:0000123">
    <property type="term" value="C:histone acetyltransferase complex"/>
    <property type="evidence" value="ECO:0007669"/>
    <property type="project" value="TreeGrafter"/>
</dbReference>
<evidence type="ECO:0000256" key="6">
    <source>
        <dbReference type="ARBA" id="ARBA00023242"/>
    </source>
</evidence>
<keyword evidence="12" id="KW-1185">Reference proteome</keyword>
<dbReference type="PANTHER" id="PTHR10333">
    <property type="entry name" value="INHIBITOR OF GROWTH PROTEIN"/>
    <property type="match status" value="1"/>
</dbReference>
<dbReference type="OrthoDB" id="5411773at2759"/>
<gene>
    <name evidence="11" type="ordered locus">DEHA2B01782g</name>
</gene>
<evidence type="ECO:0000256" key="9">
    <source>
        <dbReference type="SAM" id="MobiDB-lite"/>
    </source>
</evidence>
<feature type="binding site" evidence="8">
    <location>
        <position position="263"/>
    </location>
    <ligand>
        <name>Zn(2+)</name>
        <dbReference type="ChEBI" id="CHEBI:29105"/>
        <label>1</label>
    </ligand>
</feature>
<dbReference type="GO" id="GO:0006355">
    <property type="term" value="P:regulation of DNA-templated transcription"/>
    <property type="evidence" value="ECO:0007669"/>
    <property type="project" value="TreeGrafter"/>
</dbReference>
<dbReference type="KEGG" id="dha:DEHA2B01782g"/>
<feature type="region of interest" description="Disordered" evidence="9">
    <location>
        <begin position="190"/>
        <end position="217"/>
    </location>
</feature>
<feature type="binding site" evidence="8">
    <location>
        <position position="234"/>
    </location>
    <ligand>
        <name>Zn(2+)</name>
        <dbReference type="ChEBI" id="CHEBI:29105"/>
        <label>1</label>
    </ligand>
</feature>
<dbReference type="SMART" id="SM00249">
    <property type="entry name" value="PHD"/>
    <property type="match status" value="1"/>
</dbReference>
<keyword evidence="3 8" id="KW-0479">Metal-binding</keyword>
<dbReference type="Gene3D" id="3.30.40.10">
    <property type="entry name" value="Zinc/RING finger domain, C3HC4 (zinc finger)"/>
    <property type="match status" value="1"/>
</dbReference>
<dbReference type="Proteomes" id="UP000000599">
    <property type="component" value="Chromosome B"/>
</dbReference>
<dbReference type="PANTHER" id="PTHR10333:SF94">
    <property type="entry name" value="FINGER DOMAIN PROTEIN, PUTATIVE (AFU_ORTHOLOGUE AFUA_3G11940)-RELATED"/>
    <property type="match status" value="1"/>
</dbReference>
<dbReference type="InterPro" id="IPR013083">
    <property type="entry name" value="Znf_RING/FYVE/PHD"/>
</dbReference>
<dbReference type="AlphaFoldDB" id="Q6BXM6"/>
<evidence type="ECO:0000256" key="8">
    <source>
        <dbReference type="PIRSR" id="PIRSR628651-51"/>
    </source>
</evidence>
<dbReference type="GO" id="GO:0004402">
    <property type="term" value="F:histone acetyltransferase activity"/>
    <property type="evidence" value="ECO:0007669"/>
    <property type="project" value="TreeGrafter"/>
</dbReference>
<keyword evidence="6" id="KW-0539">Nucleus</keyword>